<protein>
    <recommendedName>
        <fullName evidence="2">Rab-GAP TBC domain-containing protein</fullName>
    </recommendedName>
</protein>
<feature type="compositionally biased region" description="Polar residues" evidence="1">
    <location>
        <begin position="649"/>
        <end position="666"/>
    </location>
</feature>
<dbReference type="GeneID" id="35597561"/>
<feature type="region of interest" description="Disordered" evidence="1">
    <location>
        <begin position="302"/>
        <end position="327"/>
    </location>
</feature>
<feature type="compositionally biased region" description="Polar residues" evidence="1">
    <location>
        <begin position="118"/>
        <end position="134"/>
    </location>
</feature>
<proteinExistence type="predicted"/>
<organism evidence="3 4">
    <name type="scientific">Ramularia collo-cygni</name>
    <dbReference type="NCBI Taxonomy" id="112498"/>
    <lineage>
        <taxon>Eukaryota</taxon>
        <taxon>Fungi</taxon>
        <taxon>Dikarya</taxon>
        <taxon>Ascomycota</taxon>
        <taxon>Pezizomycotina</taxon>
        <taxon>Dothideomycetes</taxon>
        <taxon>Dothideomycetidae</taxon>
        <taxon>Mycosphaerellales</taxon>
        <taxon>Mycosphaerellaceae</taxon>
        <taxon>Ramularia</taxon>
    </lineage>
</organism>
<dbReference type="InterPro" id="IPR000195">
    <property type="entry name" value="Rab-GAP-TBC_dom"/>
</dbReference>
<dbReference type="Proteomes" id="UP000225277">
    <property type="component" value="Unassembled WGS sequence"/>
</dbReference>
<dbReference type="GO" id="GO:0005096">
    <property type="term" value="F:GTPase activator activity"/>
    <property type="evidence" value="ECO:0007669"/>
    <property type="project" value="TreeGrafter"/>
</dbReference>
<feature type="compositionally biased region" description="Polar residues" evidence="1">
    <location>
        <begin position="603"/>
        <end position="612"/>
    </location>
</feature>
<gene>
    <name evidence="3" type="ORF">RCC_02341</name>
</gene>
<dbReference type="PANTHER" id="PTHR47219:SF20">
    <property type="entry name" value="TBC1 DOMAIN FAMILY MEMBER 2B"/>
    <property type="match status" value="1"/>
</dbReference>
<feature type="region of interest" description="Disordered" evidence="1">
    <location>
        <begin position="1"/>
        <end position="56"/>
    </location>
</feature>
<dbReference type="AlphaFoldDB" id="A0A2D3V4T5"/>
<feature type="region of interest" description="Disordered" evidence="1">
    <location>
        <begin position="118"/>
        <end position="160"/>
    </location>
</feature>
<feature type="region of interest" description="Disordered" evidence="1">
    <location>
        <begin position="579"/>
        <end position="740"/>
    </location>
</feature>
<dbReference type="InterPro" id="IPR035969">
    <property type="entry name" value="Rab-GAP_TBC_sf"/>
</dbReference>
<dbReference type="InterPro" id="IPR050302">
    <property type="entry name" value="Rab_GAP_TBC_domain"/>
</dbReference>
<dbReference type="Gene3D" id="1.10.472.80">
    <property type="entry name" value="Ypt/Rab-GAP domain of gyp1p, domain 3"/>
    <property type="match status" value="1"/>
</dbReference>
<feature type="compositionally biased region" description="Polar residues" evidence="1">
    <location>
        <begin position="621"/>
        <end position="630"/>
    </location>
</feature>
<evidence type="ECO:0000256" key="1">
    <source>
        <dbReference type="SAM" id="MobiDB-lite"/>
    </source>
</evidence>
<dbReference type="STRING" id="112498.A0A2D3V4T5"/>
<reference evidence="3 4" key="1">
    <citation type="submission" date="2016-03" db="EMBL/GenBank/DDBJ databases">
        <authorList>
            <person name="Ploux O."/>
        </authorList>
    </citation>
    <scope>NUCLEOTIDE SEQUENCE [LARGE SCALE GENOMIC DNA]</scope>
    <source>
        <strain evidence="3 4">URUG2</strain>
    </source>
</reference>
<feature type="compositionally biased region" description="Low complexity" evidence="1">
    <location>
        <begin position="360"/>
        <end position="371"/>
    </location>
</feature>
<dbReference type="OrthoDB" id="294251at2759"/>
<dbReference type="PANTHER" id="PTHR47219">
    <property type="entry name" value="RAB GTPASE-ACTIVATING PROTEIN 1-LIKE"/>
    <property type="match status" value="1"/>
</dbReference>
<name>A0A2D3V4T5_9PEZI</name>
<dbReference type="Gene3D" id="1.10.8.270">
    <property type="entry name" value="putative rabgap domain of human tbc1 domain family member 14 like domains"/>
    <property type="match status" value="1"/>
</dbReference>
<dbReference type="SUPFAM" id="SSF47923">
    <property type="entry name" value="Ypt/Rab-GAP domain of gyp1p"/>
    <property type="match status" value="3"/>
</dbReference>
<feature type="domain" description="Rab-GAP TBC" evidence="2">
    <location>
        <begin position="509"/>
        <end position="889"/>
    </location>
</feature>
<dbReference type="SMART" id="SM00164">
    <property type="entry name" value="TBC"/>
    <property type="match status" value="1"/>
</dbReference>
<evidence type="ECO:0000313" key="3">
    <source>
        <dbReference type="EMBL" id="CZT16499.1"/>
    </source>
</evidence>
<feature type="region of interest" description="Disordered" evidence="1">
    <location>
        <begin position="219"/>
        <end position="241"/>
    </location>
</feature>
<evidence type="ECO:0000259" key="2">
    <source>
        <dbReference type="PROSITE" id="PS50086"/>
    </source>
</evidence>
<dbReference type="EMBL" id="FJUY01000002">
    <property type="protein sequence ID" value="CZT16499.1"/>
    <property type="molecule type" value="Genomic_DNA"/>
</dbReference>
<feature type="compositionally biased region" description="Pro residues" evidence="1">
    <location>
        <begin position="148"/>
        <end position="158"/>
    </location>
</feature>
<accession>A0A2D3V4T5</accession>
<dbReference type="Pfam" id="PF00566">
    <property type="entry name" value="RabGAP-TBC"/>
    <property type="match status" value="1"/>
</dbReference>
<keyword evidence="4" id="KW-1185">Reference proteome</keyword>
<dbReference type="GO" id="GO:0031267">
    <property type="term" value="F:small GTPase binding"/>
    <property type="evidence" value="ECO:0007669"/>
    <property type="project" value="TreeGrafter"/>
</dbReference>
<sequence>MSRVAEPPRGWGHRQQEQGPEQGHPDLGPRLPMDSPALPPPHLPLRKASASRLQLQARKGAVPKPLFPTHNHHLRGFTPFSHHPPAPHIDHVQASDEHAFAGRDTRRHFQPAVGMLESQQDPSFQHQHQHQYPHSDTYPAERDGGRPPSSPLLPPPESPHFQAHAMRLKHSHSLGESLRSRVGSAAEVESRLLTPDLPSYSTMQPPSAIRESFRSALTSDSSLLGPSSSVNTSHTSVSSESDFVKVTSEDWEDAHYGDVDDLLDAYGDGFESDAASFASKQIHGNASAKNSIEVRSVRSFMTNERAPSLPRSQSLPRPQAQLTPKKSRFELESVRDSLEVQSVRSLERAASQPKSNSSFNNAPRTTPNTPTKRQNLAHRRSQSASILILGVPRLNAPGSSPANVPEIPPTPSFIRERSSVQIVSGRSLRGTDSRPNSEAIPRDRYGFKKASHYITVEAYDAWNATYTPHLERRSKKWHALMRSYGLSTRPGALRFPPKSDKIKRYVRKGIPPEFRGNAWFWYAGGPGKLAKNPGLYGELLQKVENGGLGDTDREHIERDLQRTFPDNVKFKADIVEGINGGDSVKTGGSALRDSGAVVRGNGRESSATTGSTYAPVKSSMLRDSSATTGSVPPAVRDGNMAATVPVRDSNMSNLSNPPLTRDSNLGSIPARPGPPTRDSSTPPIIEEGKADTVRDSATPSLTPPVLRDTPTPPIARDSPSPSILNTPPKIRDSNATGSTTLSKYRQRLAKDAVPETPIIQSLRRVLQAFAVHNPQIGYCQSLNFIAGLLLLFLDMDEEKSFILLEIITSQHLPGTHGIALEGANIDIGVLMSCIKDSLPAVWAKLDDNEGEQRLPTVSLATTAWFMSLFVGTLPIESVLRVWDCLFFEGSKTLFRVAMSIFKSCESQVVGLGDPMEVFQLVQSSPRGMLDANGLMEQCFRRRAGFGGISQGLIEGRRAARREAVKNGAGVGDERLPGNTFGKLRGRLRSTRRTGRRIETG</sequence>
<feature type="region of interest" description="Disordered" evidence="1">
    <location>
        <begin position="340"/>
        <end position="380"/>
    </location>
</feature>
<dbReference type="RefSeq" id="XP_023623392.1">
    <property type="nucleotide sequence ID" value="XM_023767624.1"/>
</dbReference>
<evidence type="ECO:0000313" key="4">
    <source>
        <dbReference type="Proteomes" id="UP000225277"/>
    </source>
</evidence>
<feature type="compositionally biased region" description="Low complexity" evidence="1">
    <location>
        <begin position="307"/>
        <end position="319"/>
    </location>
</feature>
<dbReference type="PROSITE" id="PS50086">
    <property type="entry name" value="TBC_RABGAP"/>
    <property type="match status" value="1"/>
</dbReference>